<comment type="caution">
    <text evidence="11">The sequence shown here is derived from an EMBL/GenBank/DDBJ whole genome shotgun (WGS) entry which is preliminary data.</text>
</comment>
<evidence type="ECO:0000256" key="3">
    <source>
        <dbReference type="ARBA" id="ARBA00011277"/>
    </source>
</evidence>
<dbReference type="FunFam" id="1.10.20.120:FF:000002">
    <property type="entry name" value="Ribonuclease H2 subunit B"/>
    <property type="match status" value="1"/>
</dbReference>
<dbReference type="OrthoDB" id="29098at2759"/>
<dbReference type="Proteomes" id="UP001152888">
    <property type="component" value="Unassembled WGS sequence"/>
</dbReference>
<comment type="function">
    <text evidence="6">Non catalytic subunit of RNase H2, an endonuclease that specifically degrades the RNA of RNA:DNA hybrids. Participates in DNA replication, possibly by mediating the removal of lagging-strand Okazaki fragment RNA primers during DNA replication. Mediates the excision of single ribonucleotides from DNA:RNA duplexes.</text>
</comment>
<protein>
    <recommendedName>
        <fullName evidence="4">Ribonuclease H2 subunit B</fullName>
    </recommendedName>
    <alternativeName>
        <fullName evidence="7">Ribonuclease HI subunit B</fullName>
    </alternativeName>
</protein>
<name>A0A9P0KS33_ACAOB</name>
<evidence type="ECO:0000256" key="8">
    <source>
        <dbReference type="SAM" id="MobiDB-lite"/>
    </source>
</evidence>
<reference evidence="11" key="1">
    <citation type="submission" date="2022-03" db="EMBL/GenBank/DDBJ databases">
        <authorList>
            <person name="Sayadi A."/>
        </authorList>
    </citation>
    <scope>NUCLEOTIDE SEQUENCE</scope>
</reference>
<keyword evidence="12" id="KW-1185">Reference proteome</keyword>
<evidence type="ECO:0000256" key="2">
    <source>
        <dbReference type="ARBA" id="ARBA00009823"/>
    </source>
</evidence>
<comment type="subunit">
    <text evidence="3">The RNase H2 complex is a heterotrimer composed of the catalytic subunit RNASEH2A and the non-catalytic subunits RNASEH2B and RNASEH2C.</text>
</comment>
<dbReference type="Gene3D" id="2.20.25.530">
    <property type="match status" value="1"/>
</dbReference>
<evidence type="ECO:0000256" key="4">
    <source>
        <dbReference type="ARBA" id="ARBA00019062"/>
    </source>
</evidence>
<keyword evidence="5" id="KW-0539">Nucleus</keyword>
<evidence type="ECO:0000313" key="11">
    <source>
        <dbReference type="EMBL" id="CAH1981289.1"/>
    </source>
</evidence>
<dbReference type="EMBL" id="CAKOFQ010006906">
    <property type="protein sequence ID" value="CAH1981289.1"/>
    <property type="molecule type" value="Genomic_DNA"/>
</dbReference>
<organism evidence="11 12">
    <name type="scientific">Acanthoscelides obtectus</name>
    <name type="common">Bean weevil</name>
    <name type="synonym">Bruchus obtectus</name>
    <dbReference type="NCBI Taxonomy" id="200917"/>
    <lineage>
        <taxon>Eukaryota</taxon>
        <taxon>Metazoa</taxon>
        <taxon>Ecdysozoa</taxon>
        <taxon>Arthropoda</taxon>
        <taxon>Hexapoda</taxon>
        <taxon>Insecta</taxon>
        <taxon>Pterygota</taxon>
        <taxon>Neoptera</taxon>
        <taxon>Endopterygota</taxon>
        <taxon>Coleoptera</taxon>
        <taxon>Polyphaga</taxon>
        <taxon>Cucujiformia</taxon>
        <taxon>Chrysomeloidea</taxon>
        <taxon>Chrysomelidae</taxon>
        <taxon>Bruchinae</taxon>
        <taxon>Bruchini</taxon>
        <taxon>Acanthoscelides</taxon>
    </lineage>
</organism>
<gene>
    <name evidence="11" type="ORF">ACAOBT_LOCUS14400</name>
</gene>
<evidence type="ECO:0000256" key="1">
    <source>
        <dbReference type="ARBA" id="ARBA00004123"/>
    </source>
</evidence>
<dbReference type="InterPro" id="IPR041195">
    <property type="entry name" value="Rnh202_N"/>
</dbReference>
<dbReference type="GO" id="GO:0032299">
    <property type="term" value="C:ribonuclease H2 complex"/>
    <property type="evidence" value="ECO:0007669"/>
    <property type="project" value="InterPro"/>
</dbReference>
<dbReference type="Pfam" id="PF17745">
    <property type="entry name" value="Ydr279_N"/>
    <property type="match status" value="1"/>
</dbReference>
<dbReference type="PANTHER" id="PTHR13383">
    <property type="entry name" value="RIBONUCLEASE H2 SUBUNIT B"/>
    <property type="match status" value="1"/>
</dbReference>
<evidence type="ECO:0000259" key="10">
    <source>
        <dbReference type="Pfam" id="PF17745"/>
    </source>
</evidence>
<evidence type="ECO:0000256" key="7">
    <source>
        <dbReference type="ARBA" id="ARBA00033464"/>
    </source>
</evidence>
<feature type="region of interest" description="Disordered" evidence="8">
    <location>
        <begin position="245"/>
        <end position="327"/>
    </location>
</feature>
<dbReference type="GO" id="GO:0005654">
    <property type="term" value="C:nucleoplasm"/>
    <property type="evidence" value="ECO:0007669"/>
    <property type="project" value="TreeGrafter"/>
</dbReference>
<comment type="similarity">
    <text evidence="2">Belongs to the RNase H2 subunit B family.</text>
</comment>
<proteinExistence type="inferred from homology"/>
<dbReference type="InterPro" id="IPR019024">
    <property type="entry name" value="RNase_H2_suB_wHTH"/>
</dbReference>
<sequence>MPRVKSSPKKCIKTNTQQPTNSWVFLLKGEALELSEQYTGSGTPDIVTLRHPNTGEAAVFLFSPANNSVQEVLTFNEGKRSWFIDETVKSDGKMHLSTPIDPIFLVLPYLRKYCTNQAIPLDQLLRDEEFPETERLLKSSGLKYLNMISDRKGDEELNAFKYNEEKTLMWLKKKIERVAEILKQKNIHVGGGAVSATFVKSSRTETIDNDAYIRYAHGIVSEYLMDDLSQKLLKFLNLPAEEPQGVKRKSGVATLQPSPDAKRQKPTEEENSNSTSARMGSNVLDLSKPGAPPYPPQTQSPAPSTKEKARAKAASGSKSITSFFKKS</sequence>
<dbReference type="InterPro" id="IPR040456">
    <property type="entry name" value="RNase_H2_suB"/>
</dbReference>
<evidence type="ECO:0000313" key="12">
    <source>
        <dbReference type="Proteomes" id="UP001152888"/>
    </source>
</evidence>
<feature type="domain" description="Rnh202 triple barrel" evidence="10">
    <location>
        <begin position="43"/>
        <end position="101"/>
    </location>
</feature>
<dbReference type="Gene3D" id="1.10.20.120">
    <property type="match status" value="1"/>
</dbReference>
<dbReference type="PANTHER" id="PTHR13383:SF11">
    <property type="entry name" value="RIBONUCLEASE H2 SUBUNIT B"/>
    <property type="match status" value="1"/>
</dbReference>
<dbReference type="Pfam" id="PF09468">
    <property type="entry name" value="RNase_H2-Ydr279"/>
    <property type="match status" value="1"/>
</dbReference>
<evidence type="ECO:0000259" key="9">
    <source>
        <dbReference type="Pfam" id="PF09468"/>
    </source>
</evidence>
<accession>A0A9P0KS33</accession>
<evidence type="ECO:0000256" key="6">
    <source>
        <dbReference type="ARBA" id="ARBA00024778"/>
    </source>
</evidence>
<dbReference type="GO" id="GO:0006401">
    <property type="term" value="P:RNA catabolic process"/>
    <property type="evidence" value="ECO:0007669"/>
    <property type="project" value="TreeGrafter"/>
</dbReference>
<comment type="subcellular location">
    <subcellularLocation>
        <location evidence="1">Nucleus</location>
    </subcellularLocation>
</comment>
<evidence type="ECO:0000256" key="5">
    <source>
        <dbReference type="ARBA" id="ARBA00023242"/>
    </source>
</evidence>
<dbReference type="CDD" id="cd09270">
    <property type="entry name" value="RNase_H2-B"/>
    <property type="match status" value="1"/>
</dbReference>
<feature type="domain" description="Ribonuclease H2 subunit B wHTH" evidence="9">
    <location>
        <begin position="104"/>
        <end position="232"/>
    </location>
</feature>
<dbReference type="AlphaFoldDB" id="A0A9P0KS33"/>